<evidence type="ECO:0000256" key="1">
    <source>
        <dbReference type="SAM" id="MobiDB-lite"/>
    </source>
</evidence>
<sequence length="655" mass="75014">MAPNQREIQRQLSKKYNIVFDGPIDSIQNPTWPGTCNVIFRHIQELGKKEYAQYHEGISADFARVPWKYQVQSRAKRIAEKAKQCINARKNESGWRLSLESEVMARFTVEIACRICRGRLWRSEQEVATNTRSRNSINDPNSLQARQSRRQPCKCNPSDLSRDIQDQGISPLFDDRAEEAIQYAPELLEQLPTREERPDRVWGLQNTKRFARLLQLNRNIRSSPFRPDGEPIAFPFLIIEAKSEKGSDAFTNIQTQTSFAIRELLMIQQGLARAADEDVEWDAGPLVWFIAYKGEQWRVHAAYIDERDGKVFYRVVRLWSGEVDSLDNALRLLLIIDYIADWARDIYREGIARSLYKLASSDSTSLAQDEDIFSLAGNVADWISANPDRDDHVKCPAYEDPLHELDCKEGVLRDARFITTQLTGLLITAENLDEFLRTGKTDDETRKLTASLLGSIADPFQVKGNVLNELEISWTGSGQGLPEMPHPEETFLVVVTSRFYLTSNWDQVRELAYVAVSKSLVKDLKNIAQVPNNTFRTLQDAPMVKSLVVFSELLARSARDNLSACLSNLNLTTLSVLSTREEFHKSAWRMLPLNTEVRPNTIEKRIAIKFRHRNKTQDVLFDLYSSLAVEELGKSQNRRASRWNLACTERTKPMP</sequence>
<dbReference type="AlphaFoldDB" id="A0A8H5Y967"/>
<proteinExistence type="predicted"/>
<evidence type="ECO:0000313" key="2">
    <source>
        <dbReference type="EMBL" id="KAF5707964.1"/>
    </source>
</evidence>
<accession>A0A8H5Y967</accession>
<dbReference type="Proteomes" id="UP000544331">
    <property type="component" value="Unassembled WGS sequence"/>
</dbReference>
<name>A0A8H5Y967_9HYPO</name>
<gene>
    <name evidence="2" type="ORF">FMUND_10829</name>
</gene>
<feature type="region of interest" description="Disordered" evidence="1">
    <location>
        <begin position="127"/>
        <end position="160"/>
    </location>
</feature>
<keyword evidence="3" id="KW-1185">Reference proteome</keyword>
<protein>
    <submittedName>
        <fullName evidence="2">Uncharacterized protein</fullName>
    </submittedName>
</protein>
<comment type="caution">
    <text evidence="2">The sequence shown here is derived from an EMBL/GenBank/DDBJ whole genome shotgun (WGS) entry which is preliminary data.</text>
</comment>
<organism evidence="2 3">
    <name type="scientific">Fusarium mundagurra</name>
    <dbReference type="NCBI Taxonomy" id="1567541"/>
    <lineage>
        <taxon>Eukaryota</taxon>
        <taxon>Fungi</taxon>
        <taxon>Dikarya</taxon>
        <taxon>Ascomycota</taxon>
        <taxon>Pezizomycotina</taxon>
        <taxon>Sordariomycetes</taxon>
        <taxon>Hypocreomycetidae</taxon>
        <taxon>Hypocreales</taxon>
        <taxon>Nectriaceae</taxon>
        <taxon>Fusarium</taxon>
        <taxon>Fusarium fujikuroi species complex</taxon>
    </lineage>
</organism>
<dbReference type="EMBL" id="JAAOAN010000405">
    <property type="protein sequence ID" value="KAF5707964.1"/>
    <property type="molecule type" value="Genomic_DNA"/>
</dbReference>
<evidence type="ECO:0000313" key="3">
    <source>
        <dbReference type="Proteomes" id="UP000544331"/>
    </source>
</evidence>
<dbReference type="OrthoDB" id="3538597at2759"/>
<feature type="compositionally biased region" description="Polar residues" evidence="1">
    <location>
        <begin position="127"/>
        <end position="146"/>
    </location>
</feature>
<reference evidence="2 3" key="1">
    <citation type="submission" date="2020-05" db="EMBL/GenBank/DDBJ databases">
        <title>Identification and distribution of gene clusters putatively required for synthesis of sphingolipid metabolism inhibitors in phylogenetically diverse species of the filamentous fungus Fusarium.</title>
        <authorList>
            <person name="Kim H.-S."/>
            <person name="Busman M."/>
            <person name="Brown D.W."/>
            <person name="Divon H."/>
            <person name="Uhlig S."/>
            <person name="Proctor R.H."/>
        </authorList>
    </citation>
    <scope>NUCLEOTIDE SEQUENCE [LARGE SCALE GENOMIC DNA]</scope>
    <source>
        <strain evidence="2 3">NRRL 66235</strain>
    </source>
</reference>